<reference evidence="1" key="2">
    <citation type="journal article" date="2020" name="Mol. Microbiol.">
        <title>The CWPS Rubik's cube: Linking diversity of cell wall polysaccharide structures with the encoded biosynthetic machinery of selected Lactococcus lactis strains.</title>
        <authorList>
            <person name="Mahony J."/>
            <person name="Frantzen C."/>
            <person name="Vinogradov E."/>
            <person name="Sadovskaya I."/>
            <person name="Theodorou I."/>
            <person name="Kelleher P."/>
            <person name="Chapot-Chartier M.P."/>
            <person name="Cambillau C."/>
            <person name="Holo H."/>
            <person name="van Sinderen D."/>
        </authorList>
    </citation>
    <scope>NUCLEOTIDE SEQUENCE</scope>
    <source>
        <strain evidence="1">1196</strain>
    </source>
</reference>
<dbReference type="EMBL" id="CP032148">
    <property type="protein sequence ID" value="QSD63887.1"/>
    <property type="molecule type" value="Genomic_DNA"/>
</dbReference>
<evidence type="ECO:0000313" key="3">
    <source>
        <dbReference type="Proteomes" id="UP000192016"/>
    </source>
</evidence>
<evidence type="ECO:0000313" key="4">
    <source>
        <dbReference type="Proteomes" id="UP000663552"/>
    </source>
</evidence>
<proteinExistence type="predicted"/>
<dbReference type="InterPro" id="IPR011664">
    <property type="entry name" value="Abi_system_AbiD/AbiF-like"/>
</dbReference>
<evidence type="ECO:0000313" key="1">
    <source>
        <dbReference type="EMBL" id="QSD63887.1"/>
    </source>
</evidence>
<dbReference type="Proteomes" id="UP000663552">
    <property type="component" value="Chromosome"/>
</dbReference>
<dbReference type="RefSeq" id="WP_021213413.1">
    <property type="nucleotide sequence ID" value="NZ_CP015907.2"/>
</dbReference>
<reference evidence="2" key="3">
    <citation type="submission" date="2023-06" db="EMBL/GenBank/DDBJ databases">
        <authorList>
            <person name="McDonnell B."/>
        </authorList>
    </citation>
    <scope>NUCLEOTIDE SEQUENCE</scope>
    <source>
        <strain evidence="2">UC109</strain>
    </source>
</reference>
<accession>A0A896TCT2</accession>
<organism evidence="1 4">
    <name type="scientific">Lactococcus lactis subsp. cremoris</name>
    <name type="common">Streptococcus cremoris</name>
    <dbReference type="NCBI Taxonomy" id="1359"/>
    <lineage>
        <taxon>Bacteria</taxon>
        <taxon>Bacillati</taxon>
        <taxon>Bacillota</taxon>
        <taxon>Bacilli</taxon>
        <taxon>Lactobacillales</taxon>
        <taxon>Streptococcaceae</taxon>
        <taxon>Lactococcus</taxon>
    </lineage>
</organism>
<name>A0A896TCT2_LACLC</name>
<protein>
    <submittedName>
        <fullName evidence="2">Abi family protein</fullName>
    </submittedName>
</protein>
<dbReference type="Proteomes" id="UP000192016">
    <property type="component" value="Chromosome"/>
</dbReference>
<dbReference type="PIRSF" id="PIRSF034934">
    <property type="entry name" value="AbiF_AbiD"/>
    <property type="match status" value="1"/>
</dbReference>
<dbReference type="InterPro" id="IPR017034">
    <property type="entry name" value="Abi_system_AbiD/AbiF"/>
</dbReference>
<dbReference type="AlphaFoldDB" id="A0A896TCT2"/>
<evidence type="ECO:0000313" key="2">
    <source>
        <dbReference type="EMBL" id="WOW93084.1"/>
    </source>
</evidence>
<reference evidence="2 3" key="1">
    <citation type="journal article" date="2017" name="BMC Genomics">
        <title>Comparative and functional genomics of the Lactococcus lactis taxon; insights into evolution and niche adaptation.</title>
        <authorList>
            <person name="Kelleher P."/>
            <person name="Bottacini F."/>
            <person name="Mahony J."/>
            <person name="Kilcawley K.N."/>
            <person name="van Sinderen D."/>
        </authorList>
    </citation>
    <scope>NUCLEOTIDE SEQUENCE [LARGE SCALE GENOMIC DNA]</scope>
    <source>
        <strain evidence="2 3">UC109</strain>
    </source>
</reference>
<dbReference type="Pfam" id="PF07751">
    <property type="entry name" value="Abi_2"/>
    <property type="match status" value="1"/>
</dbReference>
<gene>
    <name evidence="1" type="ORF">LL1196_2278</name>
    <name evidence="2" type="ORF">LLUC109_0321</name>
</gene>
<sequence length="298" mass="35229">MKPAKTYEEQLEILIKRGLYIDNNKRAVHTLSNVNYYNLTGYLFQFKDSKGNFSGGVSFEQGLALYNFDREIHSFLSSILTEIEQSLKTKLAYSIAMSFPEEPCIYEQESFFRDKEDHQRFMSEFKKSVRQNKRVDFVKHHINKYDEHFPIWVAVQLLTLGNIKVLYSNSPARVRKAVSKIYGVSPIIMDSWINCVRILRNLTAHNMRLYGSTFYIMPKSVNGKVERTNSNQLWGYFLLLKFLYHDKEAWIEKTVQLREIFSKYSKFIDLKELGFPQNWFLKLANSNRNQLKYKGKID</sequence>
<dbReference type="EMBL" id="CP015907">
    <property type="protein sequence ID" value="WOW93084.1"/>
    <property type="molecule type" value="Genomic_DNA"/>
</dbReference>